<protein>
    <submittedName>
        <fullName evidence="1">Uncharacterized protein</fullName>
    </submittedName>
</protein>
<sequence>MSFCIFSLIMVLYFSTKIRNLSFDICHLSKNKLHTLK</sequence>
<organism evidence="1">
    <name type="scientific">Myoviridae sp. ctPoO4</name>
    <dbReference type="NCBI Taxonomy" id="2827685"/>
    <lineage>
        <taxon>Viruses</taxon>
        <taxon>Duplodnaviria</taxon>
        <taxon>Heunggongvirae</taxon>
        <taxon>Uroviricota</taxon>
        <taxon>Caudoviricetes</taxon>
    </lineage>
</organism>
<accession>A0A8S5SMC9</accession>
<proteinExistence type="predicted"/>
<evidence type="ECO:0000313" key="1">
    <source>
        <dbReference type="EMBL" id="DAF52072.1"/>
    </source>
</evidence>
<name>A0A8S5SMC9_9CAUD</name>
<reference evidence="1" key="1">
    <citation type="journal article" date="2021" name="Proc. Natl. Acad. Sci. U.S.A.">
        <title>A Catalog of Tens of Thousands of Viruses from Human Metagenomes Reveals Hidden Associations with Chronic Diseases.</title>
        <authorList>
            <person name="Tisza M.J."/>
            <person name="Buck C.B."/>
        </authorList>
    </citation>
    <scope>NUCLEOTIDE SEQUENCE</scope>
    <source>
        <strain evidence="1">CtPoO4</strain>
    </source>
</reference>
<dbReference type="EMBL" id="BK032629">
    <property type="protein sequence ID" value="DAF52072.1"/>
    <property type="molecule type" value="Genomic_DNA"/>
</dbReference>